<accession>I5BTU8</accession>
<dbReference type="EMBL" id="AJYA01000070">
    <property type="protein sequence ID" value="EIM73000.1"/>
    <property type="molecule type" value="Genomic_DNA"/>
</dbReference>
<comment type="caution">
    <text evidence="1">The sequence shown here is derived from an EMBL/GenBank/DDBJ whole genome shotgun (WGS) entry which is preliminary data.</text>
</comment>
<evidence type="ECO:0000313" key="2">
    <source>
        <dbReference type="Proteomes" id="UP000005551"/>
    </source>
</evidence>
<proteinExistence type="predicted"/>
<name>I5BTU8_9BACT</name>
<protein>
    <recommendedName>
        <fullName evidence="3">DUF5723 domain-containing protein</fullName>
    </recommendedName>
</protein>
<organism evidence="1 2">
    <name type="scientific">Nitritalea halalkaliphila LW7</name>
    <dbReference type="NCBI Taxonomy" id="1189621"/>
    <lineage>
        <taxon>Bacteria</taxon>
        <taxon>Pseudomonadati</taxon>
        <taxon>Bacteroidota</taxon>
        <taxon>Cytophagia</taxon>
        <taxon>Cytophagales</taxon>
        <taxon>Cyclobacteriaceae</taxon>
        <taxon>Nitritalea</taxon>
    </lineage>
</organism>
<dbReference type="STRING" id="1189621.A3SI_18919"/>
<reference evidence="1 2" key="1">
    <citation type="submission" date="2012-05" db="EMBL/GenBank/DDBJ databases">
        <title>Genome sequence of Nitritalea halalkaliphila LW7.</title>
        <authorList>
            <person name="Jangir P.K."/>
            <person name="Singh A."/>
            <person name="Shivaji S."/>
            <person name="Sharma R."/>
        </authorList>
    </citation>
    <scope>NUCLEOTIDE SEQUENCE [LARGE SCALE GENOMIC DNA]</scope>
    <source>
        <strain evidence="1 2">LW7</strain>
    </source>
</reference>
<gene>
    <name evidence="1" type="ORF">A3SI_18919</name>
</gene>
<sequence>MDLIIGLDYKFDNAPINLSIDWKPAFAIAGYQGWRGDELALSLRFTF</sequence>
<dbReference type="Proteomes" id="UP000005551">
    <property type="component" value="Unassembled WGS sequence"/>
</dbReference>
<dbReference type="AlphaFoldDB" id="I5BTU8"/>
<keyword evidence="2" id="KW-1185">Reference proteome</keyword>
<evidence type="ECO:0000313" key="1">
    <source>
        <dbReference type="EMBL" id="EIM73000.1"/>
    </source>
</evidence>
<evidence type="ECO:0008006" key="3">
    <source>
        <dbReference type="Google" id="ProtNLM"/>
    </source>
</evidence>